<gene>
    <name evidence="2" type="ORF">V6N12_024391</name>
</gene>
<sequence length="107" mass="12276">MLQMTTDEYNAEMRTFVSVPYGMTILIFLGSFDRSNKASPMASMVTTSGKWDWDRLTHLLPTDVVRKIAAHVLPSRWLGDDFPGWKWNSNRKFTTKSIYVALVKDEG</sequence>
<dbReference type="EMBL" id="JBBPBM010000004">
    <property type="protein sequence ID" value="KAK8590005.1"/>
    <property type="molecule type" value="Genomic_DNA"/>
</dbReference>
<protein>
    <submittedName>
        <fullName evidence="2">Uncharacterized protein</fullName>
    </submittedName>
</protein>
<keyword evidence="1" id="KW-1133">Transmembrane helix</keyword>
<keyword evidence="1" id="KW-0812">Transmembrane</keyword>
<proteinExistence type="predicted"/>
<name>A0ABR2G0F4_9ROSI</name>
<evidence type="ECO:0000313" key="3">
    <source>
        <dbReference type="Proteomes" id="UP001472677"/>
    </source>
</evidence>
<keyword evidence="1" id="KW-0472">Membrane</keyword>
<keyword evidence="3" id="KW-1185">Reference proteome</keyword>
<evidence type="ECO:0000313" key="2">
    <source>
        <dbReference type="EMBL" id="KAK8590005.1"/>
    </source>
</evidence>
<feature type="transmembrane region" description="Helical" evidence="1">
    <location>
        <begin position="15"/>
        <end position="32"/>
    </location>
</feature>
<reference evidence="2 3" key="1">
    <citation type="journal article" date="2024" name="G3 (Bethesda)">
        <title>Genome assembly of Hibiscus sabdariffa L. provides insights into metabolisms of medicinal natural products.</title>
        <authorList>
            <person name="Kim T."/>
        </authorList>
    </citation>
    <scope>NUCLEOTIDE SEQUENCE [LARGE SCALE GENOMIC DNA]</scope>
    <source>
        <strain evidence="2">TK-2024</strain>
        <tissue evidence="2">Old leaves</tissue>
    </source>
</reference>
<evidence type="ECO:0000256" key="1">
    <source>
        <dbReference type="SAM" id="Phobius"/>
    </source>
</evidence>
<accession>A0ABR2G0F4</accession>
<dbReference type="Proteomes" id="UP001472677">
    <property type="component" value="Unassembled WGS sequence"/>
</dbReference>
<comment type="caution">
    <text evidence="2">The sequence shown here is derived from an EMBL/GenBank/DDBJ whole genome shotgun (WGS) entry which is preliminary data.</text>
</comment>
<organism evidence="2 3">
    <name type="scientific">Hibiscus sabdariffa</name>
    <name type="common">roselle</name>
    <dbReference type="NCBI Taxonomy" id="183260"/>
    <lineage>
        <taxon>Eukaryota</taxon>
        <taxon>Viridiplantae</taxon>
        <taxon>Streptophyta</taxon>
        <taxon>Embryophyta</taxon>
        <taxon>Tracheophyta</taxon>
        <taxon>Spermatophyta</taxon>
        <taxon>Magnoliopsida</taxon>
        <taxon>eudicotyledons</taxon>
        <taxon>Gunneridae</taxon>
        <taxon>Pentapetalae</taxon>
        <taxon>rosids</taxon>
        <taxon>malvids</taxon>
        <taxon>Malvales</taxon>
        <taxon>Malvaceae</taxon>
        <taxon>Malvoideae</taxon>
        <taxon>Hibiscus</taxon>
    </lineage>
</organism>